<gene>
    <name evidence="2" type="ORF">MAR_009622</name>
</gene>
<organism evidence="2 3">
    <name type="scientific">Mya arenaria</name>
    <name type="common">Soft-shell clam</name>
    <dbReference type="NCBI Taxonomy" id="6604"/>
    <lineage>
        <taxon>Eukaryota</taxon>
        <taxon>Metazoa</taxon>
        <taxon>Spiralia</taxon>
        <taxon>Lophotrochozoa</taxon>
        <taxon>Mollusca</taxon>
        <taxon>Bivalvia</taxon>
        <taxon>Autobranchia</taxon>
        <taxon>Heteroconchia</taxon>
        <taxon>Euheterodonta</taxon>
        <taxon>Imparidentia</taxon>
        <taxon>Neoheterodontei</taxon>
        <taxon>Myida</taxon>
        <taxon>Myoidea</taxon>
        <taxon>Myidae</taxon>
        <taxon>Mya</taxon>
    </lineage>
</organism>
<reference evidence="2" key="1">
    <citation type="submission" date="2022-11" db="EMBL/GenBank/DDBJ databases">
        <title>Centuries of genome instability and evolution in soft-shell clam transmissible cancer (bioRxiv).</title>
        <authorList>
            <person name="Hart S.F.M."/>
            <person name="Yonemitsu M.A."/>
            <person name="Giersch R.M."/>
            <person name="Beal B.F."/>
            <person name="Arriagada G."/>
            <person name="Davis B.W."/>
            <person name="Ostrander E.A."/>
            <person name="Goff S.P."/>
            <person name="Metzger M.J."/>
        </authorList>
    </citation>
    <scope>NUCLEOTIDE SEQUENCE</scope>
    <source>
        <strain evidence="2">MELC-2E11</strain>
        <tissue evidence="2">Siphon/mantle</tissue>
    </source>
</reference>
<evidence type="ECO:0000313" key="3">
    <source>
        <dbReference type="Proteomes" id="UP001164746"/>
    </source>
</evidence>
<keyword evidence="3" id="KW-1185">Reference proteome</keyword>
<dbReference type="PANTHER" id="PTHR19324:SF33">
    <property type="entry name" value="MUCIN-5AC"/>
    <property type="match status" value="1"/>
</dbReference>
<dbReference type="Proteomes" id="UP001164746">
    <property type="component" value="Chromosome 4"/>
</dbReference>
<dbReference type="InterPro" id="IPR031569">
    <property type="entry name" value="ApeC"/>
</dbReference>
<sequence length="196" mass="22153">MAASGCPMIGVKWLQGWRKFDTENTNPDNYFTVGINSFLSGYFDLSHIETRFCIKNNSSFTSYDMIWPTGSYCILKYGGSCPSGFQSGFIHWDNEDKDNANARGGTLPDGVYDSDTRIYLCCRNDGLTSTAISLPVDRPFILMRLSAVCQTVMCVTEVLVRWDDEDDVNDSDRGGMHPYDDGSILDHRLYFCYYHG</sequence>
<feature type="domain" description="Apextrin C-terminal" evidence="1">
    <location>
        <begin position="1"/>
        <end position="194"/>
    </location>
</feature>
<accession>A0ABY7E3S0</accession>
<proteinExistence type="predicted"/>
<name>A0ABY7E3S0_MYAAR</name>
<dbReference type="EMBL" id="CP111015">
    <property type="protein sequence ID" value="WAR03064.1"/>
    <property type="molecule type" value="Genomic_DNA"/>
</dbReference>
<protein>
    <recommendedName>
        <fullName evidence="1">Apextrin C-terminal domain-containing protein</fullName>
    </recommendedName>
</protein>
<dbReference type="PANTHER" id="PTHR19324">
    <property type="entry name" value="PERFORIN-LIKE PROTEIN 1"/>
    <property type="match status" value="1"/>
</dbReference>
<dbReference type="Pfam" id="PF16977">
    <property type="entry name" value="ApeC"/>
    <property type="match status" value="1"/>
</dbReference>
<evidence type="ECO:0000313" key="2">
    <source>
        <dbReference type="EMBL" id="WAR03064.1"/>
    </source>
</evidence>
<evidence type="ECO:0000259" key="1">
    <source>
        <dbReference type="Pfam" id="PF16977"/>
    </source>
</evidence>